<evidence type="ECO:0000256" key="1">
    <source>
        <dbReference type="SAM" id="MobiDB-lite"/>
    </source>
</evidence>
<proteinExistence type="predicted"/>
<evidence type="ECO:0000313" key="3">
    <source>
        <dbReference type="Proteomes" id="UP001589575"/>
    </source>
</evidence>
<comment type="caution">
    <text evidence="2">The sequence shown here is derived from an EMBL/GenBank/DDBJ whole genome shotgun (WGS) entry which is preliminary data.</text>
</comment>
<keyword evidence="3" id="KW-1185">Reference proteome</keyword>
<feature type="region of interest" description="Disordered" evidence="1">
    <location>
        <begin position="1"/>
        <end position="88"/>
    </location>
</feature>
<dbReference type="Proteomes" id="UP001589575">
    <property type="component" value="Unassembled WGS sequence"/>
</dbReference>
<reference evidence="2 3" key="1">
    <citation type="submission" date="2024-09" db="EMBL/GenBank/DDBJ databases">
        <authorList>
            <person name="Sun Q."/>
            <person name="Mori K."/>
        </authorList>
    </citation>
    <scope>NUCLEOTIDE SEQUENCE [LARGE SCALE GENOMIC DNA]</scope>
    <source>
        <strain evidence="2 3">CCM 7609</strain>
    </source>
</reference>
<feature type="compositionally biased region" description="Basic residues" evidence="1">
    <location>
        <begin position="74"/>
        <end position="83"/>
    </location>
</feature>
<accession>A0ABV5FY64</accession>
<gene>
    <name evidence="2" type="ORF">ACFFX0_10630</name>
</gene>
<evidence type="ECO:0000313" key="2">
    <source>
        <dbReference type="EMBL" id="MFB9071632.1"/>
    </source>
</evidence>
<feature type="compositionally biased region" description="Basic and acidic residues" evidence="1">
    <location>
        <begin position="63"/>
        <end position="73"/>
    </location>
</feature>
<feature type="compositionally biased region" description="Basic residues" evidence="1">
    <location>
        <begin position="21"/>
        <end position="62"/>
    </location>
</feature>
<protein>
    <submittedName>
        <fullName evidence="2">Uncharacterized protein</fullName>
    </submittedName>
</protein>
<sequence>MDRRRQCRLPGTADRDQYRGRAARRRSQRRRRGPGRRGIARPLLHAHHHHAHHAHHGHHAHHDRIERSQYEHHRPGHAQRPRGVRLEPLRTTRVHRLDGREPLVETDLLHRRLVLPVAAPVHRPGRPTADFGLHGQQLRDL</sequence>
<organism evidence="2 3">
    <name type="scientific">Citricoccus parietis</name>
    <dbReference type="NCBI Taxonomy" id="592307"/>
    <lineage>
        <taxon>Bacteria</taxon>
        <taxon>Bacillati</taxon>
        <taxon>Actinomycetota</taxon>
        <taxon>Actinomycetes</taxon>
        <taxon>Micrococcales</taxon>
        <taxon>Micrococcaceae</taxon>
        <taxon>Citricoccus</taxon>
    </lineage>
</organism>
<name>A0ABV5FY64_9MICC</name>
<dbReference type="EMBL" id="JBHMFI010000001">
    <property type="protein sequence ID" value="MFB9071632.1"/>
    <property type="molecule type" value="Genomic_DNA"/>
</dbReference>